<evidence type="ECO:0000256" key="2">
    <source>
        <dbReference type="SAM" id="SignalP"/>
    </source>
</evidence>
<gene>
    <name evidence="5" type="ORF">UC8_00160</name>
</gene>
<dbReference type="SUPFAM" id="SSF111369">
    <property type="entry name" value="HlyD-like secretion proteins"/>
    <property type="match status" value="1"/>
</dbReference>
<dbReference type="EMBL" id="CP042914">
    <property type="protein sequence ID" value="QEG38063.1"/>
    <property type="molecule type" value="Genomic_DNA"/>
</dbReference>
<dbReference type="InterPro" id="IPR058625">
    <property type="entry name" value="MdtA-like_BSH"/>
</dbReference>
<dbReference type="KEGG" id="rul:UC8_00160"/>
<dbReference type="Pfam" id="PF25917">
    <property type="entry name" value="BSH_RND"/>
    <property type="match status" value="1"/>
</dbReference>
<dbReference type="Gene3D" id="2.40.30.170">
    <property type="match status" value="1"/>
</dbReference>
<feature type="domain" description="CusB-like beta-barrel" evidence="4">
    <location>
        <begin position="207"/>
        <end position="277"/>
    </location>
</feature>
<feature type="signal peptide" evidence="2">
    <location>
        <begin position="1"/>
        <end position="28"/>
    </location>
</feature>
<reference evidence="5 6" key="1">
    <citation type="submission" date="2019-08" db="EMBL/GenBank/DDBJ databases">
        <title>Deep-cultivation of Planctomycetes and their phenomic and genomic characterization uncovers novel biology.</title>
        <authorList>
            <person name="Wiegand S."/>
            <person name="Jogler M."/>
            <person name="Boedeker C."/>
            <person name="Pinto D."/>
            <person name="Vollmers J."/>
            <person name="Rivas-Marin E."/>
            <person name="Kohn T."/>
            <person name="Peeters S.H."/>
            <person name="Heuer A."/>
            <person name="Rast P."/>
            <person name="Oberbeckmann S."/>
            <person name="Bunk B."/>
            <person name="Jeske O."/>
            <person name="Meyerdierks A."/>
            <person name="Storesund J.E."/>
            <person name="Kallscheuer N."/>
            <person name="Luecker S."/>
            <person name="Lage O.M."/>
            <person name="Pohl T."/>
            <person name="Merkel B.J."/>
            <person name="Hornburger P."/>
            <person name="Mueller R.-W."/>
            <person name="Bruemmer F."/>
            <person name="Labrenz M."/>
            <person name="Spormann A.M."/>
            <person name="Op den Camp H."/>
            <person name="Overmann J."/>
            <person name="Amann R."/>
            <person name="Jetten M.S.M."/>
            <person name="Mascher T."/>
            <person name="Medema M.H."/>
            <person name="Devos D.P."/>
            <person name="Kaster A.-K."/>
            <person name="Ovreas L."/>
            <person name="Rohde M."/>
            <person name="Galperin M.Y."/>
            <person name="Jogler C."/>
        </authorList>
    </citation>
    <scope>NUCLEOTIDE SEQUENCE [LARGE SCALE GENOMIC DNA]</scope>
    <source>
        <strain evidence="5 6">UC8</strain>
    </source>
</reference>
<dbReference type="GO" id="GO:0015562">
    <property type="term" value="F:efflux transmembrane transporter activity"/>
    <property type="evidence" value="ECO:0007669"/>
    <property type="project" value="TreeGrafter"/>
</dbReference>
<evidence type="ECO:0000256" key="1">
    <source>
        <dbReference type="ARBA" id="ARBA00009477"/>
    </source>
</evidence>
<feature type="domain" description="Multidrug resistance protein MdtA-like barrel-sandwich hybrid" evidence="3">
    <location>
        <begin position="53"/>
        <end position="193"/>
    </location>
</feature>
<sequence precursor="true">MPIIQARRLTLLGLLFAAVLGSATSARGQDSVPEFDGFIEPLYDIQLAAGEIGVIQSLEVEVGDAVQAGQTIARLDDQLQQTAVHVAETAAAMHGALDAAQVEYELHRHRTEQIRQLSKEGLTRPDELRRAEADLKMAASRWLAAKEEIAMRHEELEKAKQMLRRRSVTAPMSGVIAQIFRKAGEYVSPTDPDIVRLISDDALVAAVNVPARLAVRVQRGDRVQVVTTVPPQSLTATILTVAPVIDGQSGTIQLRALVQSEGRVCRPGDRCTMRFATRPTQQAQRLPRTVQ</sequence>
<proteinExistence type="inferred from homology"/>
<evidence type="ECO:0000259" key="3">
    <source>
        <dbReference type="Pfam" id="PF25917"/>
    </source>
</evidence>
<dbReference type="AlphaFoldDB" id="A0A5B9QVV7"/>
<organism evidence="5 6">
    <name type="scientific">Roseimaritima ulvae</name>
    <dbReference type="NCBI Taxonomy" id="980254"/>
    <lineage>
        <taxon>Bacteria</taxon>
        <taxon>Pseudomonadati</taxon>
        <taxon>Planctomycetota</taxon>
        <taxon>Planctomycetia</taxon>
        <taxon>Pirellulales</taxon>
        <taxon>Pirellulaceae</taxon>
        <taxon>Roseimaritima</taxon>
    </lineage>
</organism>
<dbReference type="InterPro" id="IPR058792">
    <property type="entry name" value="Beta-barrel_RND_2"/>
</dbReference>
<dbReference type="Proteomes" id="UP000325286">
    <property type="component" value="Chromosome"/>
</dbReference>
<dbReference type="Gene3D" id="1.10.287.470">
    <property type="entry name" value="Helix hairpin bin"/>
    <property type="match status" value="1"/>
</dbReference>
<comment type="similarity">
    <text evidence="1">Belongs to the membrane fusion protein (MFP) (TC 8.A.1) family.</text>
</comment>
<dbReference type="GO" id="GO:1990281">
    <property type="term" value="C:efflux pump complex"/>
    <property type="evidence" value="ECO:0007669"/>
    <property type="project" value="TreeGrafter"/>
</dbReference>
<dbReference type="PANTHER" id="PTHR30469">
    <property type="entry name" value="MULTIDRUG RESISTANCE PROTEIN MDTA"/>
    <property type="match status" value="1"/>
</dbReference>
<keyword evidence="6" id="KW-1185">Reference proteome</keyword>
<dbReference type="OrthoDB" id="9806939at2"/>
<dbReference type="Gene3D" id="2.40.50.100">
    <property type="match status" value="1"/>
</dbReference>
<dbReference type="Pfam" id="PF25954">
    <property type="entry name" value="Beta-barrel_RND_2"/>
    <property type="match status" value="1"/>
</dbReference>
<dbReference type="PANTHER" id="PTHR30469:SF15">
    <property type="entry name" value="HLYD FAMILY OF SECRETION PROTEINS"/>
    <property type="match status" value="1"/>
</dbReference>
<dbReference type="NCBIfam" id="TIGR01730">
    <property type="entry name" value="RND_mfp"/>
    <property type="match status" value="1"/>
</dbReference>
<evidence type="ECO:0000313" key="5">
    <source>
        <dbReference type="EMBL" id="QEG38063.1"/>
    </source>
</evidence>
<accession>A0A5B9QVV7</accession>
<keyword evidence="2" id="KW-0732">Signal</keyword>
<evidence type="ECO:0000313" key="6">
    <source>
        <dbReference type="Proteomes" id="UP000325286"/>
    </source>
</evidence>
<evidence type="ECO:0000259" key="4">
    <source>
        <dbReference type="Pfam" id="PF25954"/>
    </source>
</evidence>
<protein>
    <submittedName>
        <fullName evidence="5">Macrolide transporter subunit MacA</fullName>
    </submittedName>
</protein>
<dbReference type="InterPro" id="IPR006143">
    <property type="entry name" value="RND_pump_MFP"/>
</dbReference>
<dbReference type="RefSeq" id="WP_148080010.1">
    <property type="nucleotide sequence ID" value="NZ_CP042914.1"/>
</dbReference>
<feature type="chain" id="PRO_5022864235" evidence="2">
    <location>
        <begin position="29"/>
        <end position="291"/>
    </location>
</feature>
<name>A0A5B9QVV7_9BACT</name>